<dbReference type="InterPro" id="IPR011576">
    <property type="entry name" value="Pyridox_Oxase_N"/>
</dbReference>
<evidence type="ECO:0000259" key="1">
    <source>
        <dbReference type="Pfam" id="PF01243"/>
    </source>
</evidence>
<name>A0ABR8W7A7_9MICO</name>
<evidence type="ECO:0000313" key="3">
    <source>
        <dbReference type="Proteomes" id="UP000611521"/>
    </source>
</evidence>
<dbReference type="RefSeq" id="WP_191713248.1">
    <property type="nucleotide sequence ID" value="NZ_JACSPX010000003.1"/>
</dbReference>
<evidence type="ECO:0000313" key="2">
    <source>
        <dbReference type="EMBL" id="MBD8012893.1"/>
    </source>
</evidence>
<dbReference type="Pfam" id="PF01243">
    <property type="entry name" value="PNPOx_N"/>
    <property type="match status" value="1"/>
</dbReference>
<dbReference type="Proteomes" id="UP000611521">
    <property type="component" value="Unassembled WGS sequence"/>
</dbReference>
<accession>A0ABR8W7A7</accession>
<sequence>MTIDASDRAAVAHFVRVCGSGVVATVGRDGAPQVAHIALTATDEGMLVFDAASDSREARSIRERPHVAVAVTGADTSVQLEGRARITHDEERWRLGEACSERFPGSRALDAGFEIIAVDVHGVRIHDASEHPPRVIDAAWT</sequence>
<dbReference type="InterPro" id="IPR012349">
    <property type="entry name" value="Split_barrel_FMN-bd"/>
</dbReference>
<dbReference type="SUPFAM" id="SSF50475">
    <property type="entry name" value="FMN-binding split barrel"/>
    <property type="match status" value="1"/>
</dbReference>
<proteinExistence type="predicted"/>
<gene>
    <name evidence="2" type="ORF">H9633_11375</name>
</gene>
<dbReference type="Gene3D" id="2.30.110.10">
    <property type="entry name" value="Electron Transport, Fmn-binding Protein, Chain A"/>
    <property type="match status" value="1"/>
</dbReference>
<organism evidence="2 3">
    <name type="scientific">Microbacterium commune</name>
    <dbReference type="NCBI Taxonomy" id="2762219"/>
    <lineage>
        <taxon>Bacteria</taxon>
        <taxon>Bacillati</taxon>
        <taxon>Actinomycetota</taxon>
        <taxon>Actinomycetes</taxon>
        <taxon>Micrococcales</taxon>
        <taxon>Microbacteriaceae</taxon>
        <taxon>Microbacterium</taxon>
    </lineage>
</organism>
<reference evidence="2 3" key="1">
    <citation type="submission" date="2020-08" db="EMBL/GenBank/DDBJ databases">
        <title>A Genomic Blueprint of the Chicken Gut Microbiome.</title>
        <authorList>
            <person name="Gilroy R."/>
            <person name="Ravi A."/>
            <person name="Getino M."/>
            <person name="Pursley I."/>
            <person name="Horton D.L."/>
            <person name="Alikhan N.-F."/>
            <person name="Baker D."/>
            <person name="Gharbi K."/>
            <person name="Hall N."/>
            <person name="Watson M."/>
            <person name="Adriaenssens E.M."/>
            <person name="Foster-Nyarko E."/>
            <person name="Jarju S."/>
            <person name="Secka A."/>
            <person name="Antonio M."/>
            <person name="Oren A."/>
            <person name="Chaudhuri R."/>
            <person name="La Ragione R.M."/>
            <person name="Hildebrand F."/>
            <person name="Pallen M.J."/>
        </authorList>
    </citation>
    <scope>NUCLEOTIDE SEQUENCE [LARGE SCALE GENOMIC DNA]</scope>
    <source>
        <strain evidence="2 3">Re1</strain>
    </source>
</reference>
<comment type="caution">
    <text evidence="2">The sequence shown here is derived from an EMBL/GenBank/DDBJ whole genome shotgun (WGS) entry which is preliminary data.</text>
</comment>
<feature type="domain" description="Pyridoxamine 5'-phosphate oxidase N-terminal" evidence="1">
    <location>
        <begin position="10"/>
        <end position="125"/>
    </location>
</feature>
<dbReference type="EMBL" id="JACSPX010000003">
    <property type="protein sequence ID" value="MBD8012893.1"/>
    <property type="molecule type" value="Genomic_DNA"/>
</dbReference>
<protein>
    <submittedName>
        <fullName evidence="2">Pyridoxamine 5'-phosphate oxidase family protein</fullName>
    </submittedName>
</protein>
<keyword evidence="3" id="KW-1185">Reference proteome</keyword>